<dbReference type="AlphaFoldDB" id="X0WMD7"/>
<name>X0WMD7_9ZZZZ</name>
<protein>
    <submittedName>
        <fullName evidence="1">Uncharacterized protein</fullName>
    </submittedName>
</protein>
<dbReference type="EMBL" id="BARS01038712">
    <property type="protein sequence ID" value="GAG25673.1"/>
    <property type="molecule type" value="Genomic_DNA"/>
</dbReference>
<comment type="caution">
    <text evidence="1">The sequence shown here is derived from an EMBL/GenBank/DDBJ whole genome shotgun (WGS) entry which is preliminary data.</text>
</comment>
<accession>X0WMD7</accession>
<sequence>QSTPTVNSEQITNKLENLEKLSEVIIRKQTVVVKDVKYSDEPEIEELDDKFIPEIDIEGMSIKGSTIKTIQSDSDDADEAADLLSSIVKKGG</sequence>
<feature type="non-terminal residue" evidence="1">
    <location>
        <position position="1"/>
    </location>
</feature>
<proteinExistence type="predicted"/>
<gene>
    <name evidence="1" type="ORF">S01H1_59204</name>
</gene>
<reference evidence="1" key="1">
    <citation type="journal article" date="2014" name="Front. Microbiol.">
        <title>High frequency of phylogenetically diverse reductive dehalogenase-homologous genes in deep subseafloor sedimentary metagenomes.</title>
        <authorList>
            <person name="Kawai M."/>
            <person name="Futagami T."/>
            <person name="Toyoda A."/>
            <person name="Takaki Y."/>
            <person name="Nishi S."/>
            <person name="Hori S."/>
            <person name="Arai W."/>
            <person name="Tsubouchi T."/>
            <person name="Morono Y."/>
            <person name="Uchiyama I."/>
            <person name="Ito T."/>
            <person name="Fujiyama A."/>
            <person name="Inagaki F."/>
            <person name="Takami H."/>
        </authorList>
    </citation>
    <scope>NUCLEOTIDE SEQUENCE</scope>
    <source>
        <strain evidence="1">Expedition CK06-06</strain>
    </source>
</reference>
<organism evidence="1">
    <name type="scientific">marine sediment metagenome</name>
    <dbReference type="NCBI Taxonomy" id="412755"/>
    <lineage>
        <taxon>unclassified sequences</taxon>
        <taxon>metagenomes</taxon>
        <taxon>ecological metagenomes</taxon>
    </lineage>
</organism>
<evidence type="ECO:0000313" key="1">
    <source>
        <dbReference type="EMBL" id="GAG25673.1"/>
    </source>
</evidence>